<dbReference type="Proteomes" id="UP001162501">
    <property type="component" value="Chromosome 11"/>
</dbReference>
<protein>
    <submittedName>
        <fullName evidence="1">Uncharacterized protein</fullName>
    </submittedName>
</protein>
<organism evidence="1 2">
    <name type="scientific">Rangifer tarandus platyrhynchus</name>
    <name type="common">Svalbard reindeer</name>
    <dbReference type="NCBI Taxonomy" id="3082113"/>
    <lineage>
        <taxon>Eukaryota</taxon>
        <taxon>Metazoa</taxon>
        <taxon>Chordata</taxon>
        <taxon>Craniata</taxon>
        <taxon>Vertebrata</taxon>
        <taxon>Euteleostomi</taxon>
        <taxon>Mammalia</taxon>
        <taxon>Eutheria</taxon>
        <taxon>Laurasiatheria</taxon>
        <taxon>Artiodactyla</taxon>
        <taxon>Ruminantia</taxon>
        <taxon>Pecora</taxon>
        <taxon>Cervidae</taxon>
        <taxon>Odocoileinae</taxon>
        <taxon>Rangifer</taxon>
    </lineage>
</organism>
<reference evidence="1" key="1">
    <citation type="submission" date="2023-05" db="EMBL/GenBank/DDBJ databases">
        <authorList>
            <consortium name="ELIXIR-Norway"/>
        </authorList>
    </citation>
    <scope>NUCLEOTIDE SEQUENCE</scope>
</reference>
<reference evidence="1" key="2">
    <citation type="submission" date="2025-03" db="EMBL/GenBank/DDBJ databases">
        <authorList>
            <consortium name="ELIXIR-Norway"/>
            <consortium name="Elixir Norway"/>
        </authorList>
    </citation>
    <scope>NUCLEOTIDE SEQUENCE</scope>
</reference>
<evidence type="ECO:0000313" key="1">
    <source>
        <dbReference type="EMBL" id="CAM9529480.1"/>
    </source>
</evidence>
<evidence type="ECO:0000313" key="2">
    <source>
        <dbReference type="Proteomes" id="UP001162501"/>
    </source>
</evidence>
<dbReference type="EMBL" id="OX596095">
    <property type="protein sequence ID" value="CAM9529480.1"/>
    <property type="molecule type" value="Genomic_DNA"/>
</dbReference>
<accession>A0AC59YAU1</accession>
<gene>
    <name evidence="1" type="ORF">MRATA1EN22A_LOCUS3822</name>
</gene>
<sequence length="140" mass="13920">MWGARVGSATCSLCGFGQLLPSLVLSHCSNAGGRRPETRIGAHRALSFASTLGCSRTAPLRRREAAGALGLSALQVRVTPPEGVTGGGAAGRSWSRPRHRRGARVRGAHGRGAGALSAAAVRGAAGGGPPGGPAETAAVH</sequence>
<proteinExistence type="predicted"/>
<name>A0AC59YAU1_RANTA</name>